<evidence type="ECO:0000256" key="1">
    <source>
        <dbReference type="ARBA" id="ARBA00038069"/>
    </source>
</evidence>
<dbReference type="EMBL" id="CCBP010000283">
    <property type="protein sequence ID" value="CDO75682.1"/>
    <property type="molecule type" value="Genomic_DNA"/>
</dbReference>
<dbReference type="GO" id="GO:0042144">
    <property type="term" value="P:vacuole fusion, non-autophagic"/>
    <property type="evidence" value="ECO:0007669"/>
    <property type="project" value="TreeGrafter"/>
</dbReference>
<proteinExistence type="inferred from homology"/>
<gene>
    <name evidence="2" type="ORF">BN946_scf184941.g35</name>
</gene>
<organism evidence="2 3">
    <name type="scientific">Pycnoporus cinnabarinus</name>
    <name type="common">Cinnabar-red polypore</name>
    <name type="synonym">Trametes cinnabarina</name>
    <dbReference type="NCBI Taxonomy" id="5643"/>
    <lineage>
        <taxon>Eukaryota</taxon>
        <taxon>Fungi</taxon>
        <taxon>Dikarya</taxon>
        <taxon>Basidiomycota</taxon>
        <taxon>Agaricomycotina</taxon>
        <taxon>Agaricomycetes</taxon>
        <taxon>Polyporales</taxon>
        <taxon>Polyporaceae</taxon>
        <taxon>Trametes</taxon>
    </lineage>
</organism>
<dbReference type="AlphaFoldDB" id="A0A060SMC7"/>
<dbReference type="Gene3D" id="3.30.70.80">
    <property type="entry name" value="Peptidase S8 propeptide/proteinase inhibitor I9"/>
    <property type="match status" value="1"/>
</dbReference>
<dbReference type="Proteomes" id="UP000029665">
    <property type="component" value="Unassembled WGS sequence"/>
</dbReference>
<sequence>MSGRYIVVFKDHVPQSEIDKYANEVNANGGEVAQRYDNVLKGFSATIPEAYLQRLQSFQDSIIDYIGMLRPLALGVPPLSPSIAQNRPQSVSPGEYDPRRYRLMEGTHWHKDLRGPGPVEFRGAVGCCAAMLPRRISER</sequence>
<dbReference type="STRING" id="5643.A0A060SMC7"/>
<dbReference type="PANTHER" id="PTHR28288">
    <property type="entry name" value="PROTEASE B INHIBITOR 2"/>
    <property type="match status" value="1"/>
</dbReference>
<keyword evidence="3" id="KW-1185">Reference proteome</keyword>
<name>A0A060SMC7_PYCCI</name>
<dbReference type="HOGENOM" id="CLU_1846123_0_0_1"/>
<accession>A0A060SMC7</accession>
<comment type="caution">
    <text evidence="2">The sequence shown here is derived from an EMBL/GenBank/DDBJ whole genome shotgun (WGS) entry which is preliminary data.</text>
</comment>
<dbReference type="InterPro" id="IPR037045">
    <property type="entry name" value="S8pro/Inhibitor_I9_sf"/>
</dbReference>
<dbReference type="PANTHER" id="PTHR28288:SF2">
    <property type="entry name" value="PROTEASE B INHIBITOR 2"/>
    <property type="match status" value="1"/>
</dbReference>
<evidence type="ECO:0000313" key="2">
    <source>
        <dbReference type="EMBL" id="CDO75682.1"/>
    </source>
</evidence>
<dbReference type="InterPro" id="IPR052471">
    <property type="entry name" value="PBI_I9"/>
</dbReference>
<dbReference type="OrthoDB" id="5518345at2759"/>
<dbReference type="SUPFAM" id="SSF54897">
    <property type="entry name" value="Protease propeptides/inhibitors"/>
    <property type="match status" value="1"/>
</dbReference>
<evidence type="ECO:0000313" key="3">
    <source>
        <dbReference type="Proteomes" id="UP000029665"/>
    </source>
</evidence>
<protein>
    <recommendedName>
        <fullName evidence="4">Inhibitor I9 domain-containing protein</fullName>
    </recommendedName>
</protein>
<dbReference type="GO" id="GO:0004866">
    <property type="term" value="F:endopeptidase inhibitor activity"/>
    <property type="evidence" value="ECO:0007669"/>
    <property type="project" value="TreeGrafter"/>
</dbReference>
<evidence type="ECO:0008006" key="4">
    <source>
        <dbReference type="Google" id="ProtNLM"/>
    </source>
</evidence>
<comment type="similarity">
    <text evidence="1">Belongs to the protease inhibitor I9 family.</text>
</comment>
<reference evidence="2" key="1">
    <citation type="submission" date="2014-01" db="EMBL/GenBank/DDBJ databases">
        <title>The genome of the white-rot fungus Pycnoporus cinnabarinus: a basidiomycete model with a versatile arsenal for lignocellulosic biomass breakdown.</title>
        <authorList>
            <person name="Levasseur A."/>
            <person name="Lomascolo A."/>
            <person name="Ruiz-Duenas F.J."/>
            <person name="Uzan E."/>
            <person name="Piumi F."/>
            <person name="Kues U."/>
            <person name="Ram A.F.J."/>
            <person name="Murat C."/>
            <person name="Haon M."/>
            <person name="Benoit I."/>
            <person name="Arfi Y."/>
            <person name="Chevret D."/>
            <person name="Drula E."/>
            <person name="Kwon M.J."/>
            <person name="Gouret P."/>
            <person name="Lesage-Meessen L."/>
            <person name="Lombard V."/>
            <person name="Mariette J."/>
            <person name="Noirot C."/>
            <person name="Park J."/>
            <person name="Patyshakuliyeva A."/>
            <person name="Wieneger R.A.B."/>
            <person name="Wosten H.A.B."/>
            <person name="Martin F."/>
            <person name="Coutinho P.M."/>
            <person name="de Vries R."/>
            <person name="Martinez A.T."/>
            <person name="Klopp C."/>
            <person name="Pontarotti P."/>
            <person name="Henrissat B."/>
            <person name="Record E."/>
        </authorList>
    </citation>
    <scope>NUCLEOTIDE SEQUENCE [LARGE SCALE GENOMIC DNA]</scope>
    <source>
        <strain evidence="2">BRFM137</strain>
    </source>
</reference>